<evidence type="ECO:0000313" key="2">
    <source>
        <dbReference type="Proteomes" id="UP001255856"/>
    </source>
</evidence>
<proteinExistence type="predicted"/>
<gene>
    <name evidence="1" type="ORF">QBZ16_002877</name>
</gene>
<keyword evidence="2" id="KW-1185">Reference proteome</keyword>
<name>A0AAD9MNP1_PROWI</name>
<dbReference type="AlphaFoldDB" id="A0AAD9MNP1"/>
<comment type="caution">
    <text evidence="1">The sequence shown here is derived from an EMBL/GenBank/DDBJ whole genome shotgun (WGS) entry which is preliminary data.</text>
</comment>
<reference evidence="1" key="1">
    <citation type="submission" date="2021-01" db="EMBL/GenBank/DDBJ databases">
        <authorList>
            <person name="Eckstrom K.M.E."/>
        </authorList>
    </citation>
    <scope>NUCLEOTIDE SEQUENCE</scope>
    <source>
        <strain evidence="1">UVCC 0001</strain>
    </source>
</reference>
<dbReference type="EMBL" id="JASFZW010000003">
    <property type="protein sequence ID" value="KAK2079186.1"/>
    <property type="molecule type" value="Genomic_DNA"/>
</dbReference>
<evidence type="ECO:0000313" key="1">
    <source>
        <dbReference type="EMBL" id="KAK2079186.1"/>
    </source>
</evidence>
<dbReference type="Proteomes" id="UP001255856">
    <property type="component" value="Unassembled WGS sequence"/>
</dbReference>
<sequence length="145" mass="15957">MTSPALAGSLGLARPSRQKGPLLKLVGKLADPQARGVILTSYFTSLPDPMSFTDRLATDLIRFQSVRLYASHWSLVDLRWAAYDAWLSRSNPYLRYLMATDISDTMVAADPWPWLGLHDLWVAEDAQPGHGPVHPQVGGDPSLGM</sequence>
<organism evidence="1 2">
    <name type="scientific">Prototheca wickerhamii</name>
    <dbReference type="NCBI Taxonomy" id="3111"/>
    <lineage>
        <taxon>Eukaryota</taxon>
        <taxon>Viridiplantae</taxon>
        <taxon>Chlorophyta</taxon>
        <taxon>core chlorophytes</taxon>
        <taxon>Trebouxiophyceae</taxon>
        <taxon>Chlorellales</taxon>
        <taxon>Chlorellaceae</taxon>
        <taxon>Prototheca</taxon>
    </lineage>
</organism>
<accession>A0AAD9MNP1</accession>
<protein>
    <submittedName>
        <fullName evidence="1">Uncharacterized protein</fullName>
    </submittedName>
</protein>